<comment type="caution">
    <text evidence="2">The sequence shown here is derived from an EMBL/GenBank/DDBJ whole genome shotgun (WGS) entry which is preliminary data.</text>
</comment>
<dbReference type="AlphaFoldDB" id="A0AAE2C7K9"/>
<reference evidence="2" key="2">
    <citation type="journal article" date="2024" name="Plant">
        <title>Genomic evolution and insights into agronomic trait innovations of Sesamum species.</title>
        <authorList>
            <person name="Miao H."/>
            <person name="Wang L."/>
            <person name="Qu L."/>
            <person name="Liu H."/>
            <person name="Sun Y."/>
            <person name="Le M."/>
            <person name="Wang Q."/>
            <person name="Wei S."/>
            <person name="Zheng Y."/>
            <person name="Lin W."/>
            <person name="Duan Y."/>
            <person name="Cao H."/>
            <person name="Xiong S."/>
            <person name="Wang X."/>
            <person name="Wei L."/>
            <person name="Li C."/>
            <person name="Ma Q."/>
            <person name="Ju M."/>
            <person name="Zhao R."/>
            <person name="Li G."/>
            <person name="Mu C."/>
            <person name="Tian Q."/>
            <person name="Mei H."/>
            <person name="Zhang T."/>
            <person name="Gao T."/>
            <person name="Zhang H."/>
        </authorList>
    </citation>
    <scope>NUCLEOTIDE SEQUENCE</scope>
    <source>
        <strain evidence="2">3651</strain>
    </source>
</reference>
<dbReference type="EMBL" id="JACGWO010000061">
    <property type="protein sequence ID" value="KAK4411978.1"/>
    <property type="molecule type" value="Genomic_DNA"/>
</dbReference>
<organism evidence="2 3">
    <name type="scientific">Sesamum alatum</name>
    <dbReference type="NCBI Taxonomy" id="300844"/>
    <lineage>
        <taxon>Eukaryota</taxon>
        <taxon>Viridiplantae</taxon>
        <taxon>Streptophyta</taxon>
        <taxon>Embryophyta</taxon>
        <taxon>Tracheophyta</taxon>
        <taxon>Spermatophyta</taxon>
        <taxon>Magnoliopsida</taxon>
        <taxon>eudicotyledons</taxon>
        <taxon>Gunneridae</taxon>
        <taxon>Pentapetalae</taxon>
        <taxon>asterids</taxon>
        <taxon>lamiids</taxon>
        <taxon>Lamiales</taxon>
        <taxon>Pedaliaceae</taxon>
        <taxon>Sesamum</taxon>
    </lineage>
</organism>
<keyword evidence="1" id="KW-0472">Membrane</keyword>
<protein>
    <submittedName>
        <fullName evidence="2">Uncharacterized protein</fullName>
    </submittedName>
</protein>
<feature type="transmembrane region" description="Helical" evidence="1">
    <location>
        <begin position="78"/>
        <end position="99"/>
    </location>
</feature>
<keyword evidence="3" id="KW-1185">Reference proteome</keyword>
<dbReference type="Proteomes" id="UP001293254">
    <property type="component" value="Unassembled WGS sequence"/>
</dbReference>
<keyword evidence="1" id="KW-0812">Transmembrane</keyword>
<proteinExistence type="predicted"/>
<sequence length="184" mass="20231">MPVIIPHLIWHRRAGLRDGAPRKVGEAYGGLISRSLRQPDLLGQYSQSESSGEKRKLQAIAGSYDPASSTKVTKKAKLGLYLIFGLATVFCLYPESVLLGADGMDLDCGEVFTLTIVSKLGLASLPSMVLYSCLERKGVPWQNSSTPLLLTRPGSWKVTRKDTNLVRFGLLWRSYDLVAFKGID</sequence>
<name>A0AAE2C7K9_9LAMI</name>
<evidence type="ECO:0000313" key="2">
    <source>
        <dbReference type="EMBL" id="KAK4411978.1"/>
    </source>
</evidence>
<feature type="transmembrane region" description="Helical" evidence="1">
    <location>
        <begin position="111"/>
        <end position="134"/>
    </location>
</feature>
<accession>A0AAE2C7K9</accession>
<reference evidence="2" key="1">
    <citation type="submission" date="2020-06" db="EMBL/GenBank/DDBJ databases">
        <authorList>
            <person name="Li T."/>
            <person name="Hu X."/>
            <person name="Zhang T."/>
            <person name="Song X."/>
            <person name="Zhang H."/>
            <person name="Dai N."/>
            <person name="Sheng W."/>
            <person name="Hou X."/>
            <person name="Wei L."/>
        </authorList>
    </citation>
    <scope>NUCLEOTIDE SEQUENCE</scope>
    <source>
        <strain evidence="2">3651</strain>
        <tissue evidence="2">Leaf</tissue>
    </source>
</reference>
<evidence type="ECO:0000256" key="1">
    <source>
        <dbReference type="SAM" id="Phobius"/>
    </source>
</evidence>
<evidence type="ECO:0000313" key="3">
    <source>
        <dbReference type="Proteomes" id="UP001293254"/>
    </source>
</evidence>
<keyword evidence="1" id="KW-1133">Transmembrane helix</keyword>
<gene>
    <name evidence="2" type="ORF">Salat_2997500</name>
</gene>